<keyword evidence="7" id="KW-0648">Protein biosynthesis</keyword>
<keyword evidence="2" id="KW-0396">Initiation factor</keyword>
<sequence>MKRKLADKLKSSSANNNKNSSSESSTNNNSATSRDSKTEQKNNSSSERRTSNDINKKQAKNDCTSEPPRKKILLFQKEDQSNGNLNNEKTQNVVVEQDEEFLAHLRDSDKVKMSKKDDLLNNFYNFELETPKEFEKMDIVKNLYVEHPSVKAMKNESEVRAKEDIKVFCSRKGTPIPKPVLLFSQLNFPSFIQKQIQEMQFKEPTAIQKQTWPIVLQGYDMIGLAETGSGKTLAFVLPGLMHVLAQKELKKGEGPVMVILTPTRELAIQIHKECEKFCNASQSESKPIKIACLYGGEVRKNQIKECRAKPEIVIATPGRLLDFLQAGITNMKRCSYLVLDEADRMLDMGFNPQISQIASQITPERQTLFFSATWNRAVQSMAMSYVSKTEPHFIVNIGSIETSANHNVKQSFMFIQDSDKMARLIDMLDKLIKNPEDCRTLIFCKTKKRTDFVTQKLRESGWPSLSIHGERKQEEREWVLNEFRSGDTPILVATDVAARGLDIENVRFVINYDMPHDIDSYIHRIGRTGRAGKEGNSVSFFTPDDVQLCAPLIKVLEEAEQEVPEKLLKLHDLTIKSHGELSISQQKAKDKLDILQNKKK</sequence>
<evidence type="ECO:0000256" key="12">
    <source>
        <dbReference type="ARBA" id="ARBA00030297"/>
    </source>
</evidence>
<dbReference type="EMBL" id="VFQX01000031">
    <property type="protein sequence ID" value="KAF0978044.1"/>
    <property type="molecule type" value="Genomic_DNA"/>
</dbReference>
<dbReference type="InterPro" id="IPR001650">
    <property type="entry name" value="Helicase_C-like"/>
</dbReference>
<evidence type="ECO:0000256" key="8">
    <source>
        <dbReference type="ARBA" id="ARBA00024352"/>
    </source>
</evidence>
<dbReference type="PROSITE" id="PS51194">
    <property type="entry name" value="HELICASE_CTER"/>
    <property type="match status" value="1"/>
</dbReference>
<evidence type="ECO:0000256" key="5">
    <source>
        <dbReference type="ARBA" id="ARBA00022806"/>
    </source>
</evidence>
<name>A0A6A5BUU6_NAEFO</name>
<feature type="compositionally biased region" description="Basic and acidic residues" evidence="15">
    <location>
        <begin position="34"/>
        <end position="60"/>
    </location>
</feature>
<evidence type="ECO:0000256" key="6">
    <source>
        <dbReference type="ARBA" id="ARBA00022840"/>
    </source>
</evidence>
<proteinExistence type="inferred from homology"/>
<dbReference type="OMA" id="STMPKFE"/>
<evidence type="ECO:0000256" key="14">
    <source>
        <dbReference type="RuleBase" id="RU000492"/>
    </source>
</evidence>
<accession>A0A6A5BUU6</accession>
<evidence type="ECO:0000313" key="20">
    <source>
        <dbReference type="Proteomes" id="UP000444721"/>
    </source>
</evidence>
<evidence type="ECO:0000259" key="17">
    <source>
        <dbReference type="PROSITE" id="PS51194"/>
    </source>
</evidence>
<comment type="caution">
    <text evidence="19">The sequence shown here is derived from an EMBL/GenBank/DDBJ whole genome shotgun (WGS) entry which is preliminary data.</text>
</comment>
<dbReference type="SMART" id="SM00490">
    <property type="entry name" value="HELICc"/>
    <property type="match status" value="1"/>
</dbReference>
<dbReference type="VEuPathDB" id="AmoebaDB:FDP41_002936"/>
<evidence type="ECO:0000259" key="16">
    <source>
        <dbReference type="PROSITE" id="PS51192"/>
    </source>
</evidence>
<evidence type="ECO:0000259" key="18">
    <source>
        <dbReference type="PROSITE" id="PS51195"/>
    </source>
</evidence>
<dbReference type="Proteomes" id="UP000444721">
    <property type="component" value="Unassembled WGS sequence"/>
</dbReference>
<evidence type="ECO:0000256" key="11">
    <source>
        <dbReference type="ARBA" id="ARBA00025917"/>
    </source>
</evidence>
<keyword evidence="3 14" id="KW-0547">Nucleotide-binding</keyword>
<dbReference type="Pfam" id="PF00270">
    <property type="entry name" value="DEAD"/>
    <property type="match status" value="1"/>
</dbReference>
<reference evidence="19 20" key="1">
    <citation type="journal article" date="2019" name="Sci. Rep.">
        <title>Nanopore sequencing improves the draft genome of the human pathogenic amoeba Naegleria fowleri.</title>
        <authorList>
            <person name="Liechti N."/>
            <person name="Schurch N."/>
            <person name="Bruggmann R."/>
            <person name="Wittwer M."/>
        </authorList>
    </citation>
    <scope>NUCLEOTIDE SEQUENCE [LARGE SCALE GENOMIC DNA]</scope>
    <source>
        <strain evidence="19 20">ATCC 30894</strain>
    </source>
</reference>
<dbReference type="InterPro" id="IPR000629">
    <property type="entry name" value="RNA-helicase_DEAD-box_CS"/>
</dbReference>
<feature type="compositionally biased region" description="Low complexity" evidence="15">
    <location>
        <begin position="11"/>
        <end position="33"/>
    </location>
</feature>
<dbReference type="InterPro" id="IPR011545">
    <property type="entry name" value="DEAD/DEAH_box_helicase_dom"/>
</dbReference>
<dbReference type="PROSITE" id="PS51195">
    <property type="entry name" value="Q_MOTIF"/>
    <property type="match status" value="1"/>
</dbReference>
<dbReference type="PANTHER" id="PTHR47958">
    <property type="entry name" value="ATP-DEPENDENT RNA HELICASE DBP3"/>
    <property type="match status" value="1"/>
</dbReference>
<keyword evidence="6 14" id="KW-0067">ATP-binding</keyword>
<keyword evidence="4 14" id="KW-0378">Hydrolase</keyword>
<feature type="short sequence motif" description="Q motif" evidence="13">
    <location>
        <begin position="181"/>
        <end position="209"/>
    </location>
</feature>
<feature type="region of interest" description="Disordered" evidence="15">
    <location>
        <begin position="1"/>
        <end position="69"/>
    </location>
</feature>
<organism evidence="19 20">
    <name type="scientific">Naegleria fowleri</name>
    <name type="common">Brain eating amoeba</name>
    <dbReference type="NCBI Taxonomy" id="5763"/>
    <lineage>
        <taxon>Eukaryota</taxon>
        <taxon>Discoba</taxon>
        <taxon>Heterolobosea</taxon>
        <taxon>Tetramitia</taxon>
        <taxon>Eutetramitia</taxon>
        <taxon>Vahlkampfiidae</taxon>
        <taxon>Naegleria</taxon>
    </lineage>
</organism>
<evidence type="ECO:0000256" key="4">
    <source>
        <dbReference type="ARBA" id="ARBA00022801"/>
    </source>
</evidence>
<evidence type="ECO:0000256" key="3">
    <source>
        <dbReference type="ARBA" id="ARBA00022741"/>
    </source>
</evidence>
<dbReference type="Pfam" id="PF00271">
    <property type="entry name" value="Helicase_C"/>
    <property type="match status" value="1"/>
</dbReference>
<dbReference type="VEuPathDB" id="AmoebaDB:NfTy_062470"/>
<dbReference type="CDD" id="cd18787">
    <property type="entry name" value="SF2_C_DEAD"/>
    <property type="match status" value="1"/>
</dbReference>
<dbReference type="GO" id="GO:0003676">
    <property type="term" value="F:nucleic acid binding"/>
    <property type="evidence" value="ECO:0007669"/>
    <property type="project" value="InterPro"/>
</dbReference>
<dbReference type="InterPro" id="IPR027417">
    <property type="entry name" value="P-loop_NTPase"/>
</dbReference>
<comment type="subunit">
    <text evidence="11">eIF4F is a multi-subunit complex, the composition of which varies with external and internal environmental conditions. It is composed of at least EIF4A, EIF4E and EIF4G.</text>
</comment>
<evidence type="ECO:0000256" key="13">
    <source>
        <dbReference type="PROSITE-ProRule" id="PRU00552"/>
    </source>
</evidence>
<dbReference type="VEuPathDB" id="AmoebaDB:NF0056780"/>
<comment type="function">
    <text evidence="10">ATP-dependent RNA helicase which is a subunit of the eIF4F complex involved in cap recognition and is required for mRNA binding to ribosome. In the current model of translation initiation, eIF4A unwinds RNA secondary structures in the 5'-UTR of mRNAs which is necessary to allow efficient binding of the small ribosomal subunit, and subsequent scanning for the initiator codon.</text>
</comment>
<dbReference type="AlphaFoldDB" id="A0A6A5BUU6"/>
<evidence type="ECO:0000313" key="19">
    <source>
        <dbReference type="EMBL" id="KAF0978044.1"/>
    </source>
</evidence>
<dbReference type="RefSeq" id="XP_044562757.1">
    <property type="nucleotide sequence ID" value="XM_044706185.1"/>
</dbReference>
<dbReference type="PROSITE" id="PS00039">
    <property type="entry name" value="DEAD_ATP_HELICASE"/>
    <property type="match status" value="1"/>
</dbReference>
<evidence type="ECO:0000256" key="10">
    <source>
        <dbReference type="ARBA" id="ARBA00024769"/>
    </source>
</evidence>
<dbReference type="GO" id="GO:0016787">
    <property type="term" value="F:hydrolase activity"/>
    <property type="evidence" value="ECO:0007669"/>
    <property type="project" value="UniProtKB-KW"/>
</dbReference>
<evidence type="ECO:0000256" key="2">
    <source>
        <dbReference type="ARBA" id="ARBA00022540"/>
    </source>
</evidence>
<dbReference type="GO" id="GO:0003743">
    <property type="term" value="F:translation initiation factor activity"/>
    <property type="evidence" value="ECO:0007669"/>
    <property type="project" value="UniProtKB-KW"/>
</dbReference>
<dbReference type="OrthoDB" id="196131at2759"/>
<feature type="compositionally biased region" description="Basic and acidic residues" evidence="15">
    <location>
        <begin position="1"/>
        <end position="10"/>
    </location>
</feature>
<keyword evidence="5 14" id="KW-0347">Helicase</keyword>
<dbReference type="SMART" id="SM00487">
    <property type="entry name" value="DEXDc"/>
    <property type="match status" value="1"/>
</dbReference>
<dbReference type="GO" id="GO:0003724">
    <property type="term" value="F:RNA helicase activity"/>
    <property type="evidence" value="ECO:0007669"/>
    <property type="project" value="UniProtKB-EC"/>
</dbReference>
<dbReference type="FunFam" id="3.40.50.300:FF:000008">
    <property type="entry name" value="ATP-dependent RNA helicase RhlB"/>
    <property type="match status" value="1"/>
</dbReference>
<dbReference type="SUPFAM" id="SSF52540">
    <property type="entry name" value="P-loop containing nucleoside triphosphate hydrolases"/>
    <property type="match status" value="1"/>
</dbReference>
<comment type="similarity">
    <text evidence="8">Belongs to the DEAD box helicase family. eIF4A subfamily.</text>
</comment>
<dbReference type="GO" id="GO:0005524">
    <property type="term" value="F:ATP binding"/>
    <property type="evidence" value="ECO:0007669"/>
    <property type="project" value="UniProtKB-KW"/>
</dbReference>
<gene>
    <name evidence="19" type="ORF">FDP41_002936</name>
</gene>
<protein>
    <recommendedName>
        <fullName evidence="9">Probable eukaryotic initiation factor 4A</fullName>
        <ecNumber evidence="1">3.6.4.13</ecNumber>
    </recommendedName>
    <alternativeName>
        <fullName evidence="12">ATP-dependent RNA helicase eIF4A</fullName>
    </alternativeName>
</protein>
<evidence type="ECO:0000256" key="7">
    <source>
        <dbReference type="ARBA" id="ARBA00022917"/>
    </source>
</evidence>
<feature type="domain" description="DEAD-box RNA helicase Q" evidence="18">
    <location>
        <begin position="181"/>
        <end position="209"/>
    </location>
</feature>
<dbReference type="FunFam" id="3.40.50.300:FF:000079">
    <property type="entry name" value="probable ATP-dependent RNA helicase DDX17"/>
    <property type="match status" value="1"/>
</dbReference>
<keyword evidence="20" id="KW-1185">Reference proteome</keyword>
<evidence type="ECO:0000256" key="9">
    <source>
        <dbReference type="ARBA" id="ARBA00024417"/>
    </source>
</evidence>
<dbReference type="PROSITE" id="PS51192">
    <property type="entry name" value="HELICASE_ATP_BIND_1"/>
    <property type="match status" value="1"/>
</dbReference>
<feature type="domain" description="Helicase C-terminal" evidence="17">
    <location>
        <begin position="427"/>
        <end position="571"/>
    </location>
</feature>
<dbReference type="InterPro" id="IPR014014">
    <property type="entry name" value="RNA_helicase_DEAD_Q_motif"/>
</dbReference>
<dbReference type="GeneID" id="68110154"/>
<evidence type="ECO:0000256" key="1">
    <source>
        <dbReference type="ARBA" id="ARBA00012552"/>
    </source>
</evidence>
<dbReference type="Gene3D" id="3.40.50.300">
    <property type="entry name" value="P-loop containing nucleotide triphosphate hydrolases"/>
    <property type="match status" value="2"/>
</dbReference>
<dbReference type="EC" id="3.6.4.13" evidence="1"/>
<evidence type="ECO:0000256" key="15">
    <source>
        <dbReference type="SAM" id="MobiDB-lite"/>
    </source>
</evidence>
<dbReference type="InterPro" id="IPR014001">
    <property type="entry name" value="Helicase_ATP-bd"/>
</dbReference>
<feature type="domain" description="Helicase ATP-binding" evidence="16">
    <location>
        <begin position="212"/>
        <end position="392"/>
    </location>
</feature>